<evidence type="ECO:0000313" key="12">
    <source>
        <dbReference type="EMBL" id="SAK81546.1"/>
    </source>
</evidence>
<keyword evidence="8" id="KW-0625">Polysaccharide transport</keyword>
<evidence type="ECO:0000256" key="2">
    <source>
        <dbReference type="ARBA" id="ARBA00007783"/>
    </source>
</evidence>
<dbReference type="PANTHER" id="PTHR30413:SF10">
    <property type="entry name" value="CAPSULE POLYSACCHARIDE EXPORT INNER-MEMBRANE PROTEIN CTRC"/>
    <property type="match status" value="1"/>
</dbReference>
<evidence type="ECO:0000256" key="9">
    <source>
        <dbReference type="ARBA" id="ARBA00023136"/>
    </source>
</evidence>
<dbReference type="GO" id="GO:0015774">
    <property type="term" value="P:polysaccharide transport"/>
    <property type="evidence" value="ECO:0007669"/>
    <property type="project" value="UniProtKB-KW"/>
</dbReference>
<gene>
    <name evidence="12" type="ORF">AWB76_05551</name>
</gene>
<reference evidence="13" key="1">
    <citation type="submission" date="2016-01" db="EMBL/GenBank/DDBJ databases">
        <authorList>
            <person name="Peeters Charlotte."/>
        </authorList>
    </citation>
    <scope>NUCLEOTIDE SEQUENCE [LARGE SCALE GENOMIC DNA]</scope>
</reference>
<evidence type="ECO:0000256" key="5">
    <source>
        <dbReference type="ARBA" id="ARBA00022597"/>
    </source>
</evidence>
<evidence type="ECO:0000256" key="10">
    <source>
        <dbReference type="SAM" id="Phobius"/>
    </source>
</evidence>
<keyword evidence="7 10" id="KW-1133">Transmembrane helix</keyword>
<keyword evidence="6 10" id="KW-0812">Transmembrane</keyword>
<protein>
    <submittedName>
        <fullName evidence="12">ABC-2 type transporter</fullName>
    </submittedName>
</protein>
<dbReference type="GO" id="GO:0043190">
    <property type="term" value="C:ATP-binding cassette (ABC) transporter complex"/>
    <property type="evidence" value="ECO:0007669"/>
    <property type="project" value="InterPro"/>
</dbReference>
<dbReference type="GO" id="GO:0015920">
    <property type="term" value="P:lipopolysaccharide transport"/>
    <property type="evidence" value="ECO:0007669"/>
    <property type="project" value="TreeGrafter"/>
</dbReference>
<dbReference type="Proteomes" id="UP000054624">
    <property type="component" value="Unassembled WGS sequence"/>
</dbReference>
<name>A0A158CI33_9BURK</name>
<evidence type="ECO:0000256" key="7">
    <source>
        <dbReference type="ARBA" id="ARBA00022989"/>
    </source>
</evidence>
<dbReference type="Pfam" id="PF01061">
    <property type="entry name" value="ABC2_membrane"/>
    <property type="match status" value="1"/>
</dbReference>
<keyword evidence="5" id="KW-0762">Sugar transport</keyword>
<feature type="transmembrane region" description="Helical" evidence="10">
    <location>
        <begin position="153"/>
        <end position="176"/>
    </location>
</feature>
<dbReference type="PRINTS" id="PR00164">
    <property type="entry name" value="ABC2TRNSPORT"/>
</dbReference>
<keyword evidence="3" id="KW-0813">Transport</keyword>
<dbReference type="PANTHER" id="PTHR30413">
    <property type="entry name" value="INNER MEMBRANE TRANSPORT PERMEASE"/>
    <property type="match status" value="1"/>
</dbReference>
<evidence type="ECO:0000259" key="11">
    <source>
        <dbReference type="Pfam" id="PF01061"/>
    </source>
</evidence>
<proteinExistence type="inferred from homology"/>
<feature type="domain" description="ABC-2 type transporter transmembrane" evidence="11">
    <location>
        <begin position="74"/>
        <end position="228"/>
    </location>
</feature>
<keyword evidence="4" id="KW-1003">Cell membrane</keyword>
<dbReference type="STRING" id="1777137.AWB76_05551"/>
<feature type="transmembrane region" description="Helical" evidence="10">
    <location>
        <begin position="122"/>
        <end position="141"/>
    </location>
</feature>
<evidence type="ECO:0000256" key="6">
    <source>
        <dbReference type="ARBA" id="ARBA00022692"/>
    </source>
</evidence>
<comment type="subcellular location">
    <subcellularLocation>
        <location evidence="1">Cell membrane</location>
        <topology evidence="1">Multi-pass membrane protein</topology>
    </subcellularLocation>
</comment>
<comment type="similarity">
    <text evidence="2">Belongs to the ABC-2 integral membrane protein family.</text>
</comment>
<dbReference type="AlphaFoldDB" id="A0A158CI33"/>
<sequence>MSDGTRSQSPRSSLSVTRSVLYALVLREAVTRISLERGAWIWLLLEPGEHVVFLMLWHGLIQHHLIPGINAPLFIGVGVLSFFMMRSVATRGMDAISANMALFSYRQIKAIDTVLARAFLEGFLYLLICVLLIAGCGLFGVDISMKDPLRVLFGFFMLWSLGLGLALTFSACAKLVPEVGQIVKMSFGPIYYMSATLYPSSWIPASVRPLFFMNPIVSGVEMIRAGFFEAYHEPDLVSPAYLGICSLVLVVSGLFLHARFGRKLVER</sequence>
<evidence type="ECO:0000256" key="4">
    <source>
        <dbReference type="ARBA" id="ARBA00022475"/>
    </source>
</evidence>
<dbReference type="InterPro" id="IPR013525">
    <property type="entry name" value="ABC2_TM"/>
</dbReference>
<evidence type="ECO:0000256" key="8">
    <source>
        <dbReference type="ARBA" id="ARBA00023047"/>
    </source>
</evidence>
<accession>A0A158CI33</accession>
<evidence type="ECO:0000256" key="1">
    <source>
        <dbReference type="ARBA" id="ARBA00004651"/>
    </source>
</evidence>
<feature type="transmembrane region" description="Helical" evidence="10">
    <location>
        <begin position="69"/>
        <end position="89"/>
    </location>
</feature>
<keyword evidence="9 10" id="KW-0472">Membrane</keyword>
<dbReference type="GO" id="GO:0140359">
    <property type="term" value="F:ABC-type transporter activity"/>
    <property type="evidence" value="ECO:0007669"/>
    <property type="project" value="InterPro"/>
</dbReference>
<organism evidence="12 13">
    <name type="scientific">Caballeronia temeraria</name>
    <dbReference type="NCBI Taxonomy" id="1777137"/>
    <lineage>
        <taxon>Bacteria</taxon>
        <taxon>Pseudomonadati</taxon>
        <taxon>Pseudomonadota</taxon>
        <taxon>Betaproteobacteria</taxon>
        <taxon>Burkholderiales</taxon>
        <taxon>Burkholderiaceae</taxon>
        <taxon>Caballeronia</taxon>
    </lineage>
</organism>
<dbReference type="EMBL" id="FCOI02000023">
    <property type="protein sequence ID" value="SAK81546.1"/>
    <property type="molecule type" value="Genomic_DNA"/>
</dbReference>
<feature type="transmembrane region" description="Helical" evidence="10">
    <location>
        <begin position="240"/>
        <end position="258"/>
    </location>
</feature>
<dbReference type="InterPro" id="IPR000412">
    <property type="entry name" value="ABC_2_transport"/>
</dbReference>
<keyword evidence="13" id="KW-1185">Reference proteome</keyword>
<evidence type="ECO:0000256" key="3">
    <source>
        <dbReference type="ARBA" id="ARBA00022448"/>
    </source>
</evidence>
<evidence type="ECO:0000313" key="13">
    <source>
        <dbReference type="Proteomes" id="UP000054624"/>
    </source>
</evidence>